<protein>
    <recommendedName>
        <fullName evidence="3">Abortive phage infection protein</fullName>
    </recommendedName>
</protein>
<organism evidence="1 2">
    <name type="scientific">Neobacillus massiliamazoniensis</name>
    <dbReference type="NCBI Taxonomy" id="1499688"/>
    <lineage>
        <taxon>Bacteria</taxon>
        <taxon>Bacillati</taxon>
        <taxon>Bacillota</taxon>
        <taxon>Bacilli</taxon>
        <taxon>Bacillales</taxon>
        <taxon>Bacillaceae</taxon>
        <taxon>Neobacillus</taxon>
    </lineage>
</organism>
<name>A0A0U1NRW2_9BACI</name>
<dbReference type="AlphaFoldDB" id="A0A0U1NRW2"/>
<dbReference type="STRING" id="1499688.BN000_00563"/>
<dbReference type="Proteomes" id="UP000199087">
    <property type="component" value="Unassembled WGS sequence"/>
</dbReference>
<proteinExistence type="predicted"/>
<evidence type="ECO:0000313" key="2">
    <source>
        <dbReference type="Proteomes" id="UP000199087"/>
    </source>
</evidence>
<keyword evidence="2" id="KW-1185">Reference proteome</keyword>
<dbReference type="OrthoDB" id="2455488at2"/>
<gene>
    <name evidence="1" type="ORF">BN000_00563</name>
</gene>
<sequence length="64" mass="7688">MKEEYVNDILERLKNGSLSEHYVSKEDFMDFRTVLVKRKDFKHFRGIGQRGGNVLYQYMETPRS</sequence>
<accession>A0A0U1NRW2</accession>
<dbReference type="EMBL" id="CVRB01000001">
    <property type="protein sequence ID" value="CRK80675.1"/>
    <property type="molecule type" value="Genomic_DNA"/>
</dbReference>
<dbReference type="RefSeq" id="WP_090630520.1">
    <property type="nucleotide sequence ID" value="NZ_CVRB01000001.1"/>
</dbReference>
<reference evidence="2" key="1">
    <citation type="submission" date="2015-05" db="EMBL/GenBank/DDBJ databases">
        <authorList>
            <person name="Urmite Genomes"/>
        </authorList>
    </citation>
    <scope>NUCLEOTIDE SEQUENCE [LARGE SCALE GENOMIC DNA]</scope>
    <source>
        <strain evidence="2">LF1</strain>
    </source>
</reference>
<evidence type="ECO:0000313" key="1">
    <source>
        <dbReference type="EMBL" id="CRK80675.1"/>
    </source>
</evidence>
<evidence type="ECO:0008006" key="3">
    <source>
        <dbReference type="Google" id="ProtNLM"/>
    </source>
</evidence>